<protein>
    <recommendedName>
        <fullName evidence="3">CopG family transcriptional regulator</fullName>
    </recommendedName>
</protein>
<evidence type="ECO:0008006" key="3">
    <source>
        <dbReference type="Google" id="ProtNLM"/>
    </source>
</evidence>
<name>A0A2S9H007_9BURK</name>
<reference evidence="1 2" key="1">
    <citation type="submission" date="2018-02" db="EMBL/GenBank/DDBJ databases">
        <title>Solimicrobium silvestre gen. nov., sp. nov., isolated from alpine forest soil.</title>
        <authorList>
            <person name="Margesin R."/>
            <person name="Albuquerque L."/>
            <person name="Zhang D.-C."/>
            <person name="Froufe H.J.C."/>
            <person name="Severino R."/>
            <person name="Roxo I."/>
            <person name="Egas C."/>
            <person name="Da Costa M.S."/>
        </authorList>
    </citation>
    <scope>NUCLEOTIDE SEQUENCE [LARGE SCALE GENOMIC DNA]</scope>
    <source>
        <strain evidence="1 2">S20-91</strain>
    </source>
</reference>
<proteinExistence type="predicted"/>
<gene>
    <name evidence="1" type="ORF">S2091_2021</name>
</gene>
<dbReference type="EMBL" id="PUGF01000008">
    <property type="protein sequence ID" value="PRC93283.1"/>
    <property type="molecule type" value="Genomic_DNA"/>
</dbReference>
<accession>A0A2S9H007</accession>
<evidence type="ECO:0000313" key="2">
    <source>
        <dbReference type="Proteomes" id="UP000237839"/>
    </source>
</evidence>
<dbReference type="AlphaFoldDB" id="A0A2S9H007"/>
<dbReference type="OrthoDB" id="8564132at2"/>
<sequence length="94" mass="10292">MSTTSLKLPDNLKQRAVAAAQLQGVSTHAFMINAIEQAAIAAECRANFIAEAHAARKQMLEVDQGYDADEVHAYIQERIAGKKIAQPKARSWRG</sequence>
<dbReference type="InterPro" id="IPR010985">
    <property type="entry name" value="Ribbon_hlx_hlx"/>
</dbReference>
<dbReference type="GO" id="GO:0006355">
    <property type="term" value="P:regulation of DNA-templated transcription"/>
    <property type="evidence" value="ECO:0007669"/>
    <property type="project" value="InterPro"/>
</dbReference>
<keyword evidence="2" id="KW-1185">Reference proteome</keyword>
<dbReference type="SUPFAM" id="SSF47598">
    <property type="entry name" value="Ribbon-helix-helix"/>
    <property type="match status" value="1"/>
</dbReference>
<dbReference type="Proteomes" id="UP000237839">
    <property type="component" value="Unassembled WGS sequence"/>
</dbReference>
<organism evidence="1 2">
    <name type="scientific">Solimicrobium silvestre</name>
    <dbReference type="NCBI Taxonomy" id="2099400"/>
    <lineage>
        <taxon>Bacteria</taxon>
        <taxon>Pseudomonadati</taxon>
        <taxon>Pseudomonadota</taxon>
        <taxon>Betaproteobacteria</taxon>
        <taxon>Burkholderiales</taxon>
        <taxon>Oxalobacteraceae</taxon>
        <taxon>Solimicrobium</taxon>
    </lineage>
</organism>
<evidence type="ECO:0000313" key="1">
    <source>
        <dbReference type="EMBL" id="PRC93283.1"/>
    </source>
</evidence>
<dbReference type="RefSeq" id="WP_105531679.1">
    <property type="nucleotide sequence ID" value="NZ_PUGF01000008.1"/>
</dbReference>
<comment type="caution">
    <text evidence="1">The sequence shown here is derived from an EMBL/GenBank/DDBJ whole genome shotgun (WGS) entry which is preliminary data.</text>
</comment>